<sequence length="485" mass="54361">MSSTAPEGYAWVEKHTNKFPTLHAGKLTAVVLDDFDLACSHVFDAKDTATDKRVSVILACFQDQKIINWYRPTKNRERLLALSYTEFLSELRTKFLDPDWQTDLRTKVMSMRQDDHRTFDDFATTLIGHASLLVDDPLSDTLLRHHLEAGMSEDLRYIYMRDKDMKVLIAKDDLDIDVWVREVNKLDDDRRRDLDRQRRLIQEHNKENKRKTKESNDTDEDRASKKHQNGKGVASKPPSGTSGSSSSTKNPYPPKLTELERELLSANEGCTKCRKPFAGHTWRDCPSPATASDVTVVTKELIAEAKRAKTKGASSSSSHPKTVAAVVPPVVDDDSSDESDDEVSEDLGGRTDVSNCPTSPPPPFPHADPHLVWPCLVEGPMSNLPLTVNALIDNGAFIVMIHEDLVDKLQLRRHKLHEPIQIDLALADSSAPSTSSLTEYVKLRTISLDQSWTSNSVRAIIAPNLCAPIILGLPWLRKNHIVVDH</sequence>
<dbReference type="Pfam" id="PF13650">
    <property type="entry name" value="Asp_protease_2"/>
    <property type="match status" value="1"/>
</dbReference>
<dbReference type="Gene3D" id="2.40.70.10">
    <property type="entry name" value="Acid Proteases"/>
    <property type="match status" value="1"/>
</dbReference>
<dbReference type="EMBL" id="JARKIB010000063">
    <property type="protein sequence ID" value="KAJ7751037.1"/>
    <property type="molecule type" value="Genomic_DNA"/>
</dbReference>
<evidence type="ECO:0000313" key="3">
    <source>
        <dbReference type="Proteomes" id="UP001215598"/>
    </source>
</evidence>
<dbReference type="InterPro" id="IPR021109">
    <property type="entry name" value="Peptidase_aspartic_dom_sf"/>
</dbReference>
<dbReference type="CDD" id="cd00303">
    <property type="entry name" value="retropepsin_like"/>
    <property type="match status" value="1"/>
</dbReference>
<feature type="compositionally biased region" description="Acidic residues" evidence="1">
    <location>
        <begin position="331"/>
        <end position="345"/>
    </location>
</feature>
<dbReference type="Proteomes" id="UP001215598">
    <property type="component" value="Unassembled WGS sequence"/>
</dbReference>
<gene>
    <name evidence="2" type="ORF">B0H16DRAFT_837114</name>
</gene>
<dbReference type="InterPro" id="IPR032567">
    <property type="entry name" value="RTL1-rel"/>
</dbReference>
<dbReference type="AlphaFoldDB" id="A0AAD7N977"/>
<evidence type="ECO:0000256" key="1">
    <source>
        <dbReference type="SAM" id="MobiDB-lite"/>
    </source>
</evidence>
<accession>A0AAD7N977</accession>
<evidence type="ECO:0008006" key="4">
    <source>
        <dbReference type="Google" id="ProtNLM"/>
    </source>
</evidence>
<keyword evidence="3" id="KW-1185">Reference proteome</keyword>
<feature type="non-terminal residue" evidence="2">
    <location>
        <position position="485"/>
    </location>
</feature>
<name>A0AAD7N977_9AGAR</name>
<feature type="region of interest" description="Disordered" evidence="1">
    <location>
        <begin position="308"/>
        <end position="362"/>
    </location>
</feature>
<dbReference type="PANTHER" id="PTHR15503">
    <property type="entry name" value="LDOC1 RELATED"/>
    <property type="match status" value="1"/>
</dbReference>
<comment type="caution">
    <text evidence="2">The sequence shown here is derived from an EMBL/GenBank/DDBJ whole genome shotgun (WGS) entry which is preliminary data.</text>
</comment>
<dbReference type="PANTHER" id="PTHR15503:SF22">
    <property type="entry name" value="TRANSPOSON TY3-I GAG POLYPROTEIN"/>
    <property type="match status" value="1"/>
</dbReference>
<proteinExistence type="predicted"/>
<protein>
    <recommendedName>
        <fullName evidence="4">Retrotransposon gag domain-containing protein</fullName>
    </recommendedName>
</protein>
<feature type="region of interest" description="Disordered" evidence="1">
    <location>
        <begin position="199"/>
        <end position="254"/>
    </location>
</feature>
<reference evidence="2" key="1">
    <citation type="submission" date="2023-03" db="EMBL/GenBank/DDBJ databases">
        <title>Massive genome expansion in bonnet fungi (Mycena s.s.) driven by repeated elements and novel gene families across ecological guilds.</title>
        <authorList>
            <consortium name="Lawrence Berkeley National Laboratory"/>
            <person name="Harder C.B."/>
            <person name="Miyauchi S."/>
            <person name="Viragh M."/>
            <person name="Kuo A."/>
            <person name="Thoen E."/>
            <person name="Andreopoulos B."/>
            <person name="Lu D."/>
            <person name="Skrede I."/>
            <person name="Drula E."/>
            <person name="Henrissat B."/>
            <person name="Morin E."/>
            <person name="Kohler A."/>
            <person name="Barry K."/>
            <person name="LaButti K."/>
            <person name="Morin E."/>
            <person name="Salamov A."/>
            <person name="Lipzen A."/>
            <person name="Mereny Z."/>
            <person name="Hegedus B."/>
            <person name="Baldrian P."/>
            <person name="Stursova M."/>
            <person name="Weitz H."/>
            <person name="Taylor A."/>
            <person name="Grigoriev I.V."/>
            <person name="Nagy L.G."/>
            <person name="Martin F."/>
            <person name="Kauserud H."/>
        </authorList>
    </citation>
    <scope>NUCLEOTIDE SEQUENCE</scope>
    <source>
        <strain evidence="2">CBHHK182m</strain>
    </source>
</reference>
<organism evidence="2 3">
    <name type="scientific">Mycena metata</name>
    <dbReference type="NCBI Taxonomy" id="1033252"/>
    <lineage>
        <taxon>Eukaryota</taxon>
        <taxon>Fungi</taxon>
        <taxon>Dikarya</taxon>
        <taxon>Basidiomycota</taxon>
        <taxon>Agaricomycotina</taxon>
        <taxon>Agaricomycetes</taxon>
        <taxon>Agaricomycetidae</taxon>
        <taxon>Agaricales</taxon>
        <taxon>Marasmiineae</taxon>
        <taxon>Mycenaceae</taxon>
        <taxon>Mycena</taxon>
    </lineage>
</organism>
<evidence type="ECO:0000313" key="2">
    <source>
        <dbReference type="EMBL" id="KAJ7751037.1"/>
    </source>
</evidence>
<feature type="compositionally biased region" description="Low complexity" evidence="1">
    <location>
        <begin position="235"/>
        <end position="249"/>
    </location>
</feature>